<protein>
    <recommendedName>
        <fullName evidence="5">Pentatricopeptide repeat-containing protein</fullName>
    </recommendedName>
</protein>
<name>A0AAV3P5W1_LITER</name>
<dbReference type="PANTHER" id="PTHR47926:SF483">
    <property type="entry name" value="TETRATRICOPEPTIDE-LIKE HELICAL DOMAIN SUPERFAMILY"/>
    <property type="match status" value="1"/>
</dbReference>
<accession>A0AAV3P5W1</accession>
<feature type="repeat" description="PPR" evidence="2">
    <location>
        <begin position="177"/>
        <end position="207"/>
    </location>
</feature>
<gene>
    <name evidence="3" type="ORF">LIER_06849</name>
</gene>
<dbReference type="PROSITE" id="PS51375">
    <property type="entry name" value="PPR"/>
    <property type="match status" value="5"/>
</dbReference>
<dbReference type="Pfam" id="PF01535">
    <property type="entry name" value="PPR"/>
    <property type="match status" value="3"/>
</dbReference>
<keyword evidence="1" id="KW-0677">Repeat</keyword>
<dbReference type="InterPro" id="IPR046848">
    <property type="entry name" value="E_motif"/>
</dbReference>
<dbReference type="FunFam" id="1.25.40.10:FF:000184">
    <property type="entry name" value="Pentatricopeptide repeat-containing protein, chloroplastic"/>
    <property type="match status" value="1"/>
</dbReference>
<evidence type="ECO:0000313" key="4">
    <source>
        <dbReference type="Proteomes" id="UP001454036"/>
    </source>
</evidence>
<sequence>MIQLHTLFNSLHKCKSFLELKQIHALLTTLFTSPSLFDPFATKVLHFSANTSSSSSLQPNIDYAHRIFLKIHTPNVFHYNAIIRSYSNTKSNPNKPLSIFIRMLRENVDPDYMTYPFVIKATAKICDLGVGGCVHGMVFRNGFVSDLYISNSLIHMYGSCRDVFSAQKVFDDMTVRNLVSWNSIVDGYGKCGEVGMMREVFDAMFERDVVTWSALVDGYVKEGEYAEALAVFERMMEEGVKGNEVTMVSILCACAHLGALELGRIMHEYIVENRLPLTLVLNTSLVDMYAKCGAIQEAVVVFRGVSKRNTDVLIWNAMISGLATHGFTDESLEMYKEMQSLGVAPDEITYLCLLSACAHGGLVKDARYLFGCLKKDFVRPKNEHYACMVDVLSRAGLLLEAYKFVHEMPIEPTPSVLGALLNGCMNHRNLELAEIVGRKLIELDPDHDGRYIGLSNVYAIVKRYEEARMTREAMETRGVKKYPGSSVVEMFGSLHRFIARDKIHPQSDKIYFMLDIIVDEMKLDAELEAHNCCL</sequence>
<dbReference type="Gene3D" id="1.25.40.10">
    <property type="entry name" value="Tetratricopeptide repeat domain"/>
    <property type="match status" value="3"/>
</dbReference>
<feature type="repeat" description="PPR" evidence="2">
    <location>
        <begin position="208"/>
        <end position="242"/>
    </location>
</feature>
<dbReference type="SUPFAM" id="SSF48452">
    <property type="entry name" value="TPR-like"/>
    <property type="match status" value="2"/>
</dbReference>
<dbReference type="Pfam" id="PF20431">
    <property type="entry name" value="E_motif"/>
    <property type="match status" value="1"/>
</dbReference>
<dbReference type="FunFam" id="1.25.40.10:FF:000348">
    <property type="entry name" value="Pentatricopeptide repeat-containing protein chloroplastic"/>
    <property type="match status" value="1"/>
</dbReference>
<keyword evidence="4" id="KW-1185">Reference proteome</keyword>
<proteinExistence type="predicted"/>
<evidence type="ECO:0008006" key="5">
    <source>
        <dbReference type="Google" id="ProtNLM"/>
    </source>
</evidence>
<feature type="repeat" description="PPR" evidence="2">
    <location>
        <begin position="75"/>
        <end position="110"/>
    </location>
</feature>
<dbReference type="PANTHER" id="PTHR47926">
    <property type="entry name" value="PENTATRICOPEPTIDE REPEAT-CONTAINING PROTEIN"/>
    <property type="match status" value="1"/>
</dbReference>
<dbReference type="InterPro" id="IPR046960">
    <property type="entry name" value="PPR_At4g14850-like_plant"/>
</dbReference>
<dbReference type="GO" id="GO:0009451">
    <property type="term" value="P:RNA modification"/>
    <property type="evidence" value="ECO:0007669"/>
    <property type="project" value="InterPro"/>
</dbReference>
<dbReference type="GO" id="GO:0003723">
    <property type="term" value="F:RNA binding"/>
    <property type="evidence" value="ECO:0007669"/>
    <property type="project" value="InterPro"/>
</dbReference>
<evidence type="ECO:0000256" key="1">
    <source>
        <dbReference type="ARBA" id="ARBA00022737"/>
    </source>
</evidence>
<dbReference type="EMBL" id="BAABME010001021">
    <property type="protein sequence ID" value="GAA0147052.1"/>
    <property type="molecule type" value="Genomic_DNA"/>
</dbReference>
<feature type="repeat" description="PPR" evidence="2">
    <location>
        <begin position="311"/>
        <end position="345"/>
    </location>
</feature>
<dbReference type="InterPro" id="IPR002885">
    <property type="entry name" value="PPR_rpt"/>
</dbReference>
<dbReference type="NCBIfam" id="TIGR00756">
    <property type="entry name" value="PPR"/>
    <property type="match status" value="3"/>
</dbReference>
<reference evidence="3 4" key="1">
    <citation type="submission" date="2024-01" db="EMBL/GenBank/DDBJ databases">
        <title>The complete chloroplast genome sequence of Lithospermum erythrorhizon: insights into the phylogenetic relationship among Boraginaceae species and the maternal lineages of purple gromwells.</title>
        <authorList>
            <person name="Okada T."/>
            <person name="Watanabe K."/>
        </authorList>
    </citation>
    <scope>NUCLEOTIDE SEQUENCE [LARGE SCALE GENOMIC DNA]</scope>
</reference>
<organism evidence="3 4">
    <name type="scientific">Lithospermum erythrorhizon</name>
    <name type="common">Purple gromwell</name>
    <name type="synonym">Lithospermum officinale var. erythrorhizon</name>
    <dbReference type="NCBI Taxonomy" id="34254"/>
    <lineage>
        <taxon>Eukaryota</taxon>
        <taxon>Viridiplantae</taxon>
        <taxon>Streptophyta</taxon>
        <taxon>Embryophyta</taxon>
        <taxon>Tracheophyta</taxon>
        <taxon>Spermatophyta</taxon>
        <taxon>Magnoliopsida</taxon>
        <taxon>eudicotyledons</taxon>
        <taxon>Gunneridae</taxon>
        <taxon>Pentapetalae</taxon>
        <taxon>asterids</taxon>
        <taxon>lamiids</taxon>
        <taxon>Boraginales</taxon>
        <taxon>Boraginaceae</taxon>
        <taxon>Boraginoideae</taxon>
        <taxon>Lithospermeae</taxon>
        <taxon>Lithospermum</taxon>
    </lineage>
</organism>
<dbReference type="Proteomes" id="UP001454036">
    <property type="component" value="Unassembled WGS sequence"/>
</dbReference>
<dbReference type="AlphaFoldDB" id="A0AAV3P5W1"/>
<evidence type="ECO:0000313" key="3">
    <source>
        <dbReference type="EMBL" id="GAA0147052.1"/>
    </source>
</evidence>
<comment type="caution">
    <text evidence="3">The sequence shown here is derived from an EMBL/GenBank/DDBJ whole genome shotgun (WGS) entry which is preliminary data.</text>
</comment>
<dbReference type="Pfam" id="PF13812">
    <property type="entry name" value="PPR_3"/>
    <property type="match status" value="1"/>
</dbReference>
<dbReference type="InterPro" id="IPR011990">
    <property type="entry name" value="TPR-like_helical_dom_sf"/>
</dbReference>
<feature type="repeat" description="PPR" evidence="2">
    <location>
        <begin position="346"/>
        <end position="380"/>
    </location>
</feature>
<evidence type="ECO:0000256" key="2">
    <source>
        <dbReference type="PROSITE-ProRule" id="PRU00708"/>
    </source>
</evidence>
<dbReference type="Pfam" id="PF13041">
    <property type="entry name" value="PPR_2"/>
    <property type="match status" value="2"/>
</dbReference>